<dbReference type="EMBL" id="JBHSGD010000002">
    <property type="protein sequence ID" value="MFC4651717.1"/>
    <property type="molecule type" value="Genomic_DNA"/>
</dbReference>
<sequence length="82" mass="9218">MTKRKVVLTSIILVLLIFLTVPIPRSLGFSSKSLPVTNGGTLTFRGERYHFVTYTVNLKRGSTKWSIGYQNVAWSKGNMLIN</sequence>
<evidence type="ECO:0000313" key="1">
    <source>
        <dbReference type="EMBL" id="MFC4651717.1"/>
    </source>
</evidence>
<evidence type="ECO:0000313" key="2">
    <source>
        <dbReference type="Proteomes" id="UP001595987"/>
    </source>
</evidence>
<proteinExistence type="predicted"/>
<gene>
    <name evidence="1" type="ORF">ACFO26_02210</name>
</gene>
<dbReference type="RefSeq" id="WP_213536654.1">
    <property type="nucleotide sequence ID" value="NZ_BOVQ01000008.1"/>
</dbReference>
<reference evidence="2" key="1">
    <citation type="journal article" date="2019" name="Int. J. Syst. Evol. Microbiol.">
        <title>The Global Catalogue of Microorganisms (GCM) 10K type strain sequencing project: providing services to taxonomists for standard genome sequencing and annotation.</title>
        <authorList>
            <consortium name="The Broad Institute Genomics Platform"/>
            <consortium name="The Broad Institute Genome Sequencing Center for Infectious Disease"/>
            <person name="Wu L."/>
            <person name="Ma J."/>
        </authorList>
    </citation>
    <scope>NUCLEOTIDE SEQUENCE [LARGE SCALE GENOMIC DNA]</scope>
    <source>
        <strain evidence="2">CCUG 63287</strain>
    </source>
</reference>
<comment type="caution">
    <text evidence="1">The sequence shown here is derived from an EMBL/GenBank/DDBJ whole genome shotgun (WGS) entry which is preliminary data.</text>
</comment>
<name>A0ABV9JB54_9LACT</name>
<protein>
    <submittedName>
        <fullName evidence="1">Uncharacterized protein</fullName>
    </submittedName>
</protein>
<keyword evidence="2" id="KW-1185">Reference proteome</keyword>
<accession>A0ABV9JB54</accession>
<dbReference type="Proteomes" id="UP001595987">
    <property type="component" value="Unassembled WGS sequence"/>
</dbReference>
<organism evidence="1 2">
    <name type="scientific">Lactococcus nasutitermitis</name>
    <dbReference type="NCBI Taxonomy" id="1652957"/>
    <lineage>
        <taxon>Bacteria</taxon>
        <taxon>Bacillati</taxon>
        <taxon>Bacillota</taxon>
        <taxon>Bacilli</taxon>
        <taxon>Lactobacillales</taxon>
        <taxon>Streptococcaceae</taxon>
        <taxon>Lactococcus</taxon>
    </lineage>
</organism>